<dbReference type="AlphaFoldDB" id="A0AAW2HQQ5"/>
<dbReference type="Pfam" id="PF09507">
    <property type="entry name" value="CDC27"/>
    <property type="match status" value="2"/>
</dbReference>
<evidence type="ECO:0000256" key="1">
    <source>
        <dbReference type="ARBA" id="ARBA00004123"/>
    </source>
</evidence>
<dbReference type="PANTHER" id="PTHR17598:SF13">
    <property type="entry name" value="DNA POLYMERASE DELTA SUBUNIT 3"/>
    <property type="match status" value="1"/>
</dbReference>
<dbReference type="InterPro" id="IPR041913">
    <property type="entry name" value="POLD3_sf"/>
</dbReference>
<dbReference type="PANTHER" id="PTHR17598">
    <property type="entry name" value="DNA POLYMERASE DELTA SUBUNIT 3"/>
    <property type="match status" value="1"/>
</dbReference>
<reference evidence="6" key="1">
    <citation type="journal article" date="2024" name="Gigascience">
        <title>Chromosome-level genome of the poultry shaft louse Menopon gallinae provides insight into the host-switching and adaptive evolution of parasitic lice.</title>
        <authorList>
            <person name="Xu Y."/>
            <person name="Ma L."/>
            <person name="Liu S."/>
            <person name="Liang Y."/>
            <person name="Liu Q."/>
            <person name="He Z."/>
            <person name="Tian L."/>
            <person name="Duan Y."/>
            <person name="Cai W."/>
            <person name="Li H."/>
            <person name="Song F."/>
        </authorList>
    </citation>
    <scope>NUCLEOTIDE SEQUENCE</scope>
    <source>
        <strain evidence="6">Cailab_2023a</strain>
    </source>
</reference>
<dbReference type="GO" id="GO:0006271">
    <property type="term" value="P:DNA strand elongation involved in DNA replication"/>
    <property type="evidence" value="ECO:0007669"/>
    <property type="project" value="TreeGrafter"/>
</dbReference>
<dbReference type="GO" id="GO:0003887">
    <property type="term" value="F:DNA-directed DNA polymerase activity"/>
    <property type="evidence" value="ECO:0007669"/>
    <property type="project" value="TreeGrafter"/>
</dbReference>
<evidence type="ECO:0000256" key="5">
    <source>
        <dbReference type="SAM" id="MobiDB-lite"/>
    </source>
</evidence>
<evidence type="ECO:0000313" key="6">
    <source>
        <dbReference type="EMBL" id="KAL0271971.1"/>
    </source>
</evidence>
<feature type="region of interest" description="Disordered" evidence="5">
    <location>
        <begin position="326"/>
        <end position="372"/>
    </location>
</feature>
<protein>
    <recommendedName>
        <fullName evidence="2">DNA polymerase delta subunit 3</fullName>
    </recommendedName>
</protein>
<keyword evidence="3" id="KW-0235">DNA replication</keyword>
<feature type="compositionally biased region" description="Basic and acidic residues" evidence="5">
    <location>
        <begin position="340"/>
        <end position="350"/>
    </location>
</feature>
<evidence type="ECO:0000256" key="3">
    <source>
        <dbReference type="ARBA" id="ARBA00022705"/>
    </source>
</evidence>
<gene>
    <name evidence="6" type="ORF">PYX00_005117</name>
</gene>
<dbReference type="EMBL" id="JARGDH010000003">
    <property type="protein sequence ID" value="KAL0271971.1"/>
    <property type="molecule type" value="Genomic_DNA"/>
</dbReference>
<keyword evidence="4" id="KW-0539">Nucleus</keyword>
<evidence type="ECO:0000256" key="4">
    <source>
        <dbReference type="ARBA" id="ARBA00023242"/>
    </source>
</evidence>
<dbReference type="GO" id="GO:1904161">
    <property type="term" value="P:DNA synthesis involved in UV-damage excision repair"/>
    <property type="evidence" value="ECO:0007669"/>
    <property type="project" value="TreeGrafter"/>
</dbReference>
<feature type="region of interest" description="Disordered" evidence="5">
    <location>
        <begin position="243"/>
        <end position="282"/>
    </location>
</feature>
<sequence>MEKEKLQEFLKDVGEMVNDEEKIVTYKYVSRTLGIHVNTAKQVLHMYVTEQQTLAPCTVSATYLLAGLMRDGSHIVTIVCDKNLEETYSKFEVITSEHVYSIQKGQGSGMEKNIQLLYAADVGVEPLAVFPINCKNIKQTTSQTKNVDLTEKPELPGNLKESNSVKSPRSDGKTGNRKPGHISDFFNNQAQRRKVITEEKVKSEKSRDERANESTGTEKTGLEDIVITEETSEETKILKNEMMKSKKTVSEKKKRKRILLDSSESESDEENQDARFSLDAATEETGVGMKIVDDEVEKPMEVTCKRRRKKTVDRTFLHEDGYLETRKEVVYETDSGNESPPKKENNRNPDAENAGFDQQSAQTSKEKATLQKAAIKKQSSLLSFFKKN</sequence>
<accession>A0AAW2HQQ5</accession>
<evidence type="ECO:0000256" key="2">
    <source>
        <dbReference type="ARBA" id="ARBA00017589"/>
    </source>
</evidence>
<feature type="compositionally biased region" description="Basic and acidic residues" evidence="5">
    <location>
        <begin position="195"/>
        <end position="212"/>
    </location>
</feature>
<feature type="region of interest" description="Disordered" evidence="5">
    <location>
        <begin position="145"/>
        <end position="220"/>
    </location>
</feature>
<comment type="subcellular location">
    <subcellularLocation>
        <location evidence="1">Nucleus</location>
    </subcellularLocation>
</comment>
<proteinExistence type="predicted"/>
<dbReference type="InterPro" id="IPR019038">
    <property type="entry name" value="POLD3"/>
</dbReference>
<organism evidence="6">
    <name type="scientific">Menopon gallinae</name>
    <name type="common">poultry shaft louse</name>
    <dbReference type="NCBI Taxonomy" id="328185"/>
    <lineage>
        <taxon>Eukaryota</taxon>
        <taxon>Metazoa</taxon>
        <taxon>Ecdysozoa</taxon>
        <taxon>Arthropoda</taxon>
        <taxon>Hexapoda</taxon>
        <taxon>Insecta</taxon>
        <taxon>Pterygota</taxon>
        <taxon>Neoptera</taxon>
        <taxon>Paraneoptera</taxon>
        <taxon>Psocodea</taxon>
        <taxon>Troctomorpha</taxon>
        <taxon>Phthiraptera</taxon>
        <taxon>Amblycera</taxon>
        <taxon>Menoponidae</taxon>
        <taxon>Menopon</taxon>
    </lineage>
</organism>
<dbReference type="GO" id="GO:0006297">
    <property type="term" value="P:nucleotide-excision repair, DNA gap filling"/>
    <property type="evidence" value="ECO:0007669"/>
    <property type="project" value="TreeGrafter"/>
</dbReference>
<dbReference type="GO" id="GO:0043625">
    <property type="term" value="C:delta DNA polymerase complex"/>
    <property type="evidence" value="ECO:0007669"/>
    <property type="project" value="InterPro"/>
</dbReference>
<dbReference type="Gene3D" id="3.90.1030.20">
    <property type="entry name" value="DNA polymerase delta, p66 (Cdc27) subunit, wHTH domain"/>
    <property type="match status" value="1"/>
</dbReference>
<comment type="caution">
    <text evidence="6">The sequence shown here is derived from an EMBL/GenBank/DDBJ whole genome shotgun (WGS) entry which is preliminary data.</text>
</comment>
<name>A0AAW2HQQ5_9NEOP</name>